<gene>
    <name evidence="3" type="ORF">OHC33_005858</name>
</gene>
<dbReference type="AlphaFoldDB" id="A0AAN8EG24"/>
<protein>
    <recommendedName>
        <fullName evidence="2">NTF2-like domain-containing protein</fullName>
    </recommendedName>
</protein>
<keyword evidence="1" id="KW-0732">Signal</keyword>
<evidence type="ECO:0000313" key="4">
    <source>
        <dbReference type="Proteomes" id="UP001316803"/>
    </source>
</evidence>
<sequence length="194" mass="21203">MRFTTTIASLALAGAALAAPTPSSDNLNVLTRRGDKDKCVSREYVEELVAKEIIFLQHLEGTEEESRAAAFEIFDPAIIEYGDSINSLRGDPVGTVIYSDRETYVTNTLSSPPVPQIDTLALVVECNTFVWQWRFYGIGGPTAPDPYVQGFTLATINEAGLIDYQYVEFNSLAWATNAGFTVTPPTEGQLAPEK</sequence>
<keyword evidence="4" id="KW-1185">Reference proteome</keyword>
<feature type="chain" id="PRO_5042839594" description="NTF2-like domain-containing protein" evidence="1">
    <location>
        <begin position="19"/>
        <end position="194"/>
    </location>
</feature>
<evidence type="ECO:0000256" key="1">
    <source>
        <dbReference type="SAM" id="SignalP"/>
    </source>
</evidence>
<reference evidence="3 4" key="1">
    <citation type="submission" date="2022-12" db="EMBL/GenBank/DDBJ databases">
        <title>Genomic features and morphological characterization of a novel Knufia sp. strain isolated from spacecraft assembly facility.</title>
        <authorList>
            <person name="Teixeira M."/>
            <person name="Chander A.M."/>
            <person name="Stajich J.E."/>
            <person name="Venkateswaran K."/>
        </authorList>
    </citation>
    <scope>NUCLEOTIDE SEQUENCE [LARGE SCALE GENOMIC DNA]</scope>
    <source>
        <strain evidence="3 4">FJI-L2-BK-P2</strain>
    </source>
</reference>
<organism evidence="3 4">
    <name type="scientific">Knufia fluminis</name>
    <dbReference type="NCBI Taxonomy" id="191047"/>
    <lineage>
        <taxon>Eukaryota</taxon>
        <taxon>Fungi</taxon>
        <taxon>Dikarya</taxon>
        <taxon>Ascomycota</taxon>
        <taxon>Pezizomycotina</taxon>
        <taxon>Eurotiomycetes</taxon>
        <taxon>Chaetothyriomycetidae</taxon>
        <taxon>Chaetothyriales</taxon>
        <taxon>Trichomeriaceae</taxon>
        <taxon>Knufia</taxon>
    </lineage>
</organism>
<name>A0AAN8EG24_9EURO</name>
<accession>A0AAN8EG24</accession>
<proteinExistence type="predicted"/>
<dbReference type="Proteomes" id="UP001316803">
    <property type="component" value="Unassembled WGS sequence"/>
</dbReference>
<dbReference type="EMBL" id="JAKLMC020000012">
    <property type="protein sequence ID" value="KAK5953290.1"/>
    <property type="molecule type" value="Genomic_DNA"/>
</dbReference>
<feature type="domain" description="NTF2-like" evidence="2">
    <location>
        <begin position="38"/>
        <end position="180"/>
    </location>
</feature>
<dbReference type="InterPro" id="IPR058645">
    <property type="entry name" value="NTF2-like_dom_7"/>
</dbReference>
<evidence type="ECO:0000259" key="2">
    <source>
        <dbReference type="Pfam" id="PF26534"/>
    </source>
</evidence>
<dbReference type="Pfam" id="PF26534">
    <property type="entry name" value="NTF2_7"/>
    <property type="match status" value="1"/>
</dbReference>
<comment type="caution">
    <text evidence="3">The sequence shown here is derived from an EMBL/GenBank/DDBJ whole genome shotgun (WGS) entry which is preliminary data.</text>
</comment>
<evidence type="ECO:0000313" key="3">
    <source>
        <dbReference type="EMBL" id="KAK5953290.1"/>
    </source>
</evidence>
<feature type="signal peptide" evidence="1">
    <location>
        <begin position="1"/>
        <end position="18"/>
    </location>
</feature>